<dbReference type="OrthoDB" id="9770043at2"/>
<dbReference type="InterPro" id="IPR012938">
    <property type="entry name" value="Glc/Sorbosone_DH"/>
</dbReference>
<dbReference type="Proteomes" id="UP000219621">
    <property type="component" value="Unassembled WGS sequence"/>
</dbReference>
<dbReference type="InterPro" id="IPR011041">
    <property type="entry name" value="Quinoprot_gluc/sorb_DH_b-prop"/>
</dbReference>
<evidence type="ECO:0000259" key="2">
    <source>
        <dbReference type="Pfam" id="PF07995"/>
    </source>
</evidence>
<protein>
    <submittedName>
        <fullName evidence="3">Glucose/arabinose dehydrogenase, beta-propeller fold</fullName>
    </submittedName>
</protein>
<dbReference type="SUPFAM" id="SSF50952">
    <property type="entry name" value="Soluble quinoprotein glucose dehydrogenase"/>
    <property type="match status" value="1"/>
</dbReference>
<dbReference type="PANTHER" id="PTHR19328">
    <property type="entry name" value="HEDGEHOG-INTERACTING PROTEIN"/>
    <property type="match status" value="1"/>
</dbReference>
<feature type="domain" description="Glucose/Sorbosone dehydrogenase" evidence="2">
    <location>
        <begin position="50"/>
        <end position="379"/>
    </location>
</feature>
<proteinExistence type="predicted"/>
<dbReference type="EMBL" id="OCNJ01000005">
    <property type="protein sequence ID" value="SOD95973.1"/>
    <property type="molecule type" value="Genomic_DNA"/>
</dbReference>
<dbReference type="RefSeq" id="WP_097279468.1">
    <property type="nucleotide sequence ID" value="NZ_OCNJ01000005.1"/>
</dbReference>
<sequence>MLLRRPLPLALLAALAVLSPPLAAPSAAVAQTVERSELATFRIETVVRGLQNPWSLAFLPDGALLVTERPGRLRVVRDGALVAEPVRGLPEVFAAGQGGLLDVALHPDFAANRLVYVSYAGRGGDGAGTEVARGRLSEDATTLTDVETIFVAAPKTAGRAHYGSRLLFAPDGTLYVTLGDRYSFMQEAQNPGTHLGSIVRITDSGAVPADNPFAGRADARPEVFSYGHRNVQGIALQPETGRIWAHEHGPRGGDEVNILKPGANYGWPAVTHGVDYSGAVISDRKTAPGMEPSVVVWVPSIAPSGMAFYDGDAFPQWRGDLFVGALAGAHLRRLDVQGDRVNGQEELLDDLNERIRDVRAGPDGFLYVLTDSDDGRVLRLVPAS</sequence>
<evidence type="ECO:0000313" key="4">
    <source>
        <dbReference type="Proteomes" id="UP000219621"/>
    </source>
</evidence>
<gene>
    <name evidence="3" type="ORF">SAMN05421508_10588</name>
</gene>
<reference evidence="3 4" key="1">
    <citation type="submission" date="2017-09" db="EMBL/GenBank/DDBJ databases">
        <authorList>
            <person name="Ehlers B."/>
            <person name="Leendertz F.H."/>
        </authorList>
    </citation>
    <scope>NUCLEOTIDE SEQUENCE [LARGE SCALE GENOMIC DNA]</scope>
    <source>
        <strain evidence="3 4">USBA 140</strain>
    </source>
</reference>
<organism evidence="3 4">
    <name type="scientific">Caenispirillum bisanense</name>
    <dbReference type="NCBI Taxonomy" id="414052"/>
    <lineage>
        <taxon>Bacteria</taxon>
        <taxon>Pseudomonadati</taxon>
        <taxon>Pseudomonadota</taxon>
        <taxon>Alphaproteobacteria</taxon>
        <taxon>Rhodospirillales</taxon>
        <taxon>Novispirillaceae</taxon>
        <taxon>Caenispirillum</taxon>
    </lineage>
</organism>
<evidence type="ECO:0000256" key="1">
    <source>
        <dbReference type="SAM" id="SignalP"/>
    </source>
</evidence>
<feature type="signal peptide" evidence="1">
    <location>
        <begin position="1"/>
        <end position="23"/>
    </location>
</feature>
<dbReference type="PANTHER" id="PTHR19328:SF75">
    <property type="entry name" value="ALDOSE SUGAR DEHYDROGENASE YLII"/>
    <property type="match status" value="1"/>
</dbReference>
<keyword evidence="4" id="KW-1185">Reference proteome</keyword>
<name>A0A286GKA9_9PROT</name>
<feature type="chain" id="PRO_5013398268" evidence="1">
    <location>
        <begin position="24"/>
        <end position="384"/>
    </location>
</feature>
<dbReference type="InterPro" id="IPR011042">
    <property type="entry name" value="6-blade_b-propeller_TolB-like"/>
</dbReference>
<dbReference type="Gene3D" id="2.120.10.30">
    <property type="entry name" value="TolB, C-terminal domain"/>
    <property type="match status" value="1"/>
</dbReference>
<dbReference type="AlphaFoldDB" id="A0A286GKA9"/>
<accession>A0A286GKA9</accession>
<dbReference type="Pfam" id="PF07995">
    <property type="entry name" value="GSDH"/>
    <property type="match status" value="1"/>
</dbReference>
<keyword evidence="1" id="KW-0732">Signal</keyword>
<evidence type="ECO:0000313" key="3">
    <source>
        <dbReference type="EMBL" id="SOD95973.1"/>
    </source>
</evidence>